<dbReference type="RefSeq" id="WP_168148574.1">
    <property type="nucleotide sequence ID" value="NZ_JAAVXB010000007.1"/>
</dbReference>
<reference evidence="3" key="1">
    <citation type="submission" date="2020-03" db="EMBL/GenBank/DDBJ databases">
        <title>Solimonas marina sp. nov., isolated from deep seawater of the Pacific Ocean.</title>
        <authorList>
            <person name="Liu X."/>
            <person name="Lai Q."/>
            <person name="Sun F."/>
            <person name="Gai Y."/>
            <person name="Li G."/>
            <person name="Shao Z."/>
        </authorList>
    </citation>
    <scope>NUCLEOTIDE SEQUENCE</scope>
    <source>
        <strain evidence="3">C16B3</strain>
    </source>
</reference>
<feature type="chain" id="PRO_5037454863" evidence="2">
    <location>
        <begin position="20"/>
        <end position="123"/>
    </location>
</feature>
<feature type="signal peptide" evidence="2">
    <location>
        <begin position="1"/>
        <end position="19"/>
    </location>
</feature>
<feature type="region of interest" description="Disordered" evidence="1">
    <location>
        <begin position="32"/>
        <end position="54"/>
    </location>
</feature>
<keyword evidence="4" id="KW-1185">Reference proteome</keyword>
<dbReference type="EMBL" id="JAAVXB010000007">
    <property type="protein sequence ID" value="NKF23244.1"/>
    <property type="molecule type" value="Genomic_DNA"/>
</dbReference>
<proteinExistence type="predicted"/>
<gene>
    <name evidence="3" type="ORF">G7Y82_13060</name>
</gene>
<dbReference type="AlphaFoldDB" id="A0A970B9E2"/>
<name>A0A970B9E2_9GAMM</name>
<dbReference type="Proteomes" id="UP000653472">
    <property type="component" value="Unassembled WGS sequence"/>
</dbReference>
<comment type="caution">
    <text evidence="3">The sequence shown here is derived from an EMBL/GenBank/DDBJ whole genome shotgun (WGS) entry which is preliminary data.</text>
</comment>
<evidence type="ECO:0000256" key="2">
    <source>
        <dbReference type="SAM" id="SignalP"/>
    </source>
</evidence>
<evidence type="ECO:0000313" key="4">
    <source>
        <dbReference type="Proteomes" id="UP000653472"/>
    </source>
</evidence>
<evidence type="ECO:0000256" key="1">
    <source>
        <dbReference type="SAM" id="MobiDB-lite"/>
    </source>
</evidence>
<feature type="region of interest" description="Disordered" evidence="1">
    <location>
        <begin position="75"/>
        <end position="94"/>
    </location>
</feature>
<evidence type="ECO:0000313" key="3">
    <source>
        <dbReference type="EMBL" id="NKF23244.1"/>
    </source>
</evidence>
<keyword evidence="2" id="KW-0732">Signal</keyword>
<dbReference type="PROSITE" id="PS51257">
    <property type="entry name" value="PROKAR_LIPOPROTEIN"/>
    <property type="match status" value="1"/>
</dbReference>
<organism evidence="3 4">
    <name type="scientific">Solimonas marina</name>
    <dbReference type="NCBI Taxonomy" id="2714601"/>
    <lineage>
        <taxon>Bacteria</taxon>
        <taxon>Pseudomonadati</taxon>
        <taxon>Pseudomonadota</taxon>
        <taxon>Gammaproteobacteria</taxon>
        <taxon>Nevskiales</taxon>
        <taxon>Nevskiaceae</taxon>
        <taxon>Solimonas</taxon>
    </lineage>
</organism>
<accession>A0A970B9E2</accession>
<feature type="region of interest" description="Disordered" evidence="1">
    <location>
        <begin position="100"/>
        <end position="123"/>
    </location>
</feature>
<sequence>MRVLLCGLLVGSALLSACSATRRCEGDQAYQDAKTLPTPGQIPGLTVPQSPTALNIPPAPADQVPFGQKVKNPKGGTEWACLDQPPHMTGGSEEEEVIYTIKKKQKGAPDSDKAATPDDKKQP</sequence>
<feature type="compositionally biased region" description="Basic and acidic residues" evidence="1">
    <location>
        <begin position="107"/>
        <end position="123"/>
    </location>
</feature>
<protein>
    <submittedName>
        <fullName evidence="3">Uncharacterized protein</fullName>
    </submittedName>
</protein>